<organism evidence="3 4">
    <name type="scientific">Heligmosomoides polygyrus</name>
    <name type="common">Parasitic roundworm</name>
    <dbReference type="NCBI Taxonomy" id="6339"/>
    <lineage>
        <taxon>Eukaryota</taxon>
        <taxon>Metazoa</taxon>
        <taxon>Ecdysozoa</taxon>
        <taxon>Nematoda</taxon>
        <taxon>Chromadorea</taxon>
        <taxon>Rhabditida</taxon>
        <taxon>Rhabditina</taxon>
        <taxon>Rhabditomorpha</taxon>
        <taxon>Strongyloidea</taxon>
        <taxon>Heligmosomidae</taxon>
        <taxon>Heligmosomoides</taxon>
    </lineage>
</organism>
<proteinExistence type="predicted"/>
<reference evidence="2 3" key="1">
    <citation type="submission" date="2018-11" db="EMBL/GenBank/DDBJ databases">
        <authorList>
            <consortium name="Pathogen Informatics"/>
        </authorList>
    </citation>
    <scope>NUCLEOTIDE SEQUENCE [LARGE SCALE GENOMIC DNA]</scope>
</reference>
<gene>
    <name evidence="2" type="ORF">HPBE_LOCUS25192</name>
</gene>
<evidence type="ECO:0000313" key="4">
    <source>
        <dbReference type="WBParaSite" id="HPBE_0002519301-mRNA-1"/>
    </source>
</evidence>
<keyword evidence="3" id="KW-1185">Reference proteome</keyword>
<evidence type="ECO:0000313" key="3">
    <source>
        <dbReference type="Proteomes" id="UP000050761"/>
    </source>
</evidence>
<dbReference type="AlphaFoldDB" id="A0A183GR73"/>
<feature type="compositionally biased region" description="Polar residues" evidence="1">
    <location>
        <begin position="50"/>
        <end position="59"/>
    </location>
</feature>
<dbReference type="EMBL" id="UZAH01037491">
    <property type="protein sequence ID" value="VDP49610.1"/>
    <property type="molecule type" value="Genomic_DNA"/>
</dbReference>
<evidence type="ECO:0000256" key="1">
    <source>
        <dbReference type="SAM" id="MobiDB-lite"/>
    </source>
</evidence>
<accession>A0A3P8E358</accession>
<sequence>MGSLQLDSRSHRSGQGSRLQGLDIQCLCTACDVLRDGNLARQQDNRQSDRNYASCTGEMSSEDKPLSAIARSPTKLGAGEVTISRFAAVREEVQISLGRTPASTKGRWMESPCHRMAPGRP</sequence>
<dbReference type="Proteomes" id="UP000050761">
    <property type="component" value="Unassembled WGS sequence"/>
</dbReference>
<feature type="region of interest" description="Disordered" evidence="1">
    <location>
        <begin position="97"/>
        <end position="121"/>
    </location>
</feature>
<feature type="region of interest" description="Disordered" evidence="1">
    <location>
        <begin position="42"/>
        <end position="67"/>
    </location>
</feature>
<protein>
    <submittedName>
        <fullName evidence="2 4">Uncharacterized protein</fullName>
    </submittedName>
</protein>
<reference evidence="4" key="2">
    <citation type="submission" date="2019-09" db="UniProtKB">
        <authorList>
            <consortium name="WormBaseParasite"/>
        </authorList>
    </citation>
    <scope>IDENTIFICATION</scope>
</reference>
<evidence type="ECO:0000313" key="2">
    <source>
        <dbReference type="EMBL" id="VDP49610.1"/>
    </source>
</evidence>
<accession>A0A183GR73</accession>
<name>A0A183GR73_HELPZ</name>
<dbReference type="WBParaSite" id="HPBE_0002519301-mRNA-1">
    <property type="protein sequence ID" value="HPBE_0002519301-mRNA-1"/>
    <property type="gene ID" value="HPBE_0002519301"/>
</dbReference>